<feature type="region of interest" description="Disordered" evidence="1">
    <location>
        <begin position="1"/>
        <end position="23"/>
    </location>
</feature>
<evidence type="ECO:0000313" key="3">
    <source>
        <dbReference type="Proteomes" id="UP000823388"/>
    </source>
</evidence>
<name>A0A8T0MY78_PANVG</name>
<evidence type="ECO:0000313" key="2">
    <source>
        <dbReference type="EMBL" id="KAG2542441.1"/>
    </source>
</evidence>
<reference evidence="2" key="1">
    <citation type="submission" date="2020-05" db="EMBL/GenBank/DDBJ databases">
        <title>WGS assembly of Panicum virgatum.</title>
        <authorList>
            <person name="Lovell J.T."/>
            <person name="Jenkins J."/>
            <person name="Shu S."/>
            <person name="Juenger T.E."/>
            <person name="Schmutz J."/>
        </authorList>
    </citation>
    <scope>NUCLEOTIDE SEQUENCE</scope>
    <source>
        <strain evidence="2">AP13</strain>
    </source>
</reference>
<comment type="caution">
    <text evidence="2">The sequence shown here is derived from an EMBL/GenBank/DDBJ whole genome shotgun (WGS) entry which is preliminary data.</text>
</comment>
<evidence type="ECO:0000256" key="1">
    <source>
        <dbReference type="SAM" id="MobiDB-lite"/>
    </source>
</evidence>
<organism evidence="2 3">
    <name type="scientific">Panicum virgatum</name>
    <name type="common">Blackwell switchgrass</name>
    <dbReference type="NCBI Taxonomy" id="38727"/>
    <lineage>
        <taxon>Eukaryota</taxon>
        <taxon>Viridiplantae</taxon>
        <taxon>Streptophyta</taxon>
        <taxon>Embryophyta</taxon>
        <taxon>Tracheophyta</taxon>
        <taxon>Spermatophyta</taxon>
        <taxon>Magnoliopsida</taxon>
        <taxon>Liliopsida</taxon>
        <taxon>Poales</taxon>
        <taxon>Poaceae</taxon>
        <taxon>PACMAD clade</taxon>
        <taxon>Panicoideae</taxon>
        <taxon>Panicodae</taxon>
        <taxon>Paniceae</taxon>
        <taxon>Panicinae</taxon>
        <taxon>Panicum</taxon>
        <taxon>Panicum sect. Hiantes</taxon>
    </lineage>
</organism>
<sequence>MHLASPIDDIHQRVAFPPPDHSASEDNINLEAVHFEIQGANQVCCESALRNITVARGSRETLPLHLFADTSTPVDEVVANFAGAVWRDAPLPVLQVTPPRRRARPLKQEVVIRRSERLARKSHHRATKPAVQVQNVMMRKLGITSDTQAPDATSYQRFTDTFASTLSITHCEALDALLPGGLGCSLRSETTASTVVPGREIVNNVE</sequence>
<protein>
    <submittedName>
        <fullName evidence="2">Uncharacterized protein</fullName>
    </submittedName>
</protein>
<keyword evidence="3" id="KW-1185">Reference proteome</keyword>
<dbReference type="EMBL" id="CM029054">
    <property type="protein sequence ID" value="KAG2542441.1"/>
    <property type="molecule type" value="Genomic_DNA"/>
</dbReference>
<dbReference type="Proteomes" id="UP000823388">
    <property type="component" value="Chromosome 9N"/>
</dbReference>
<dbReference type="AlphaFoldDB" id="A0A8T0MY78"/>
<accession>A0A8T0MY78</accession>
<proteinExistence type="predicted"/>
<gene>
    <name evidence="2" type="ORF">PVAP13_9NG637766</name>
</gene>